<dbReference type="InterPro" id="IPR004013">
    <property type="entry name" value="PHP_dom"/>
</dbReference>
<dbReference type="SUPFAM" id="SSF89550">
    <property type="entry name" value="PHP domain-like"/>
    <property type="match status" value="1"/>
</dbReference>
<reference evidence="3" key="1">
    <citation type="submission" date="2016-10" db="EMBL/GenBank/DDBJ databases">
        <authorList>
            <person name="Varghese N."/>
            <person name="Submissions S."/>
        </authorList>
    </citation>
    <scope>NUCLEOTIDE SEQUENCE [LARGE SCALE GENOMIC DNA]</scope>
    <source>
        <strain evidence="3">NRRL B-51270</strain>
    </source>
</reference>
<dbReference type="CDD" id="cd07438">
    <property type="entry name" value="PHP_HisPPase_AMP"/>
    <property type="match status" value="1"/>
</dbReference>
<sequence length="296" mass="32456">MRNNALESNLLADLHMHSTASDGVLHPAELMTRAAEAGIELVSLTDHDCLDGQAPARREAEARGMRWLNGVELSAQWQGHTLHVLGYGFDSECAQLLEAIEAVRLGRWKRAEQISQKLAGKRMPGALEGALDLQRAAGADLSSPPARPHFADWMVQAGHVQDRAEAFRKWLGSGKLGDIKQHWPELPEVVTTLRGAGGVAVLAHPWHYGFTRQRLRRLLRDFAQAGGQGIEVVNGQQPVDQVAYLGKLSNEFGFLASCGSDFHNPDSPWMALGRMTAMPPDCTPLWDHPRFAAPMA</sequence>
<organism evidence="2 3">
    <name type="scientific">Halopseudomonas xinjiangensis</name>
    <dbReference type="NCBI Taxonomy" id="487184"/>
    <lineage>
        <taxon>Bacteria</taxon>
        <taxon>Pseudomonadati</taxon>
        <taxon>Pseudomonadota</taxon>
        <taxon>Gammaproteobacteria</taxon>
        <taxon>Pseudomonadales</taxon>
        <taxon>Pseudomonadaceae</taxon>
        <taxon>Halopseudomonas</taxon>
    </lineage>
</organism>
<dbReference type="Proteomes" id="UP000243207">
    <property type="component" value="Chromosome I"/>
</dbReference>
<gene>
    <name evidence="2" type="ORF">SAMN05216421_1861</name>
</gene>
<dbReference type="Gene3D" id="1.10.150.650">
    <property type="match status" value="1"/>
</dbReference>
<dbReference type="GO" id="GO:0004534">
    <property type="term" value="F:5'-3' RNA exonuclease activity"/>
    <property type="evidence" value="ECO:0007669"/>
    <property type="project" value="TreeGrafter"/>
</dbReference>
<proteinExistence type="predicted"/>
<name>A0A1H1TPX6_9GAMM</name>
<dbReference type="Pfam" id="PF02811">
    <property type="entry name" value="PHP"/>
    <property type="match status" value="1"/>
</dbReference>
<protein>
    <recommendedName>
        <fullName evidence="1">Polymerase/histidinol phosphatase N-terminal domain-containing protein</fullName>
    </recommendedName>
</protein>
<dbReference type="GO" id="GO:0035312">
    <property type="term" value="F:5'-3' DNA exonuclease activity"/>
    <property type="evidence" value="ECO:0007669"/>
    <property type="project" value="TreeGrafter"/>
</dbReference>
<accession>A0A1H1TPX6</accession>
<dbReference type="InterPro" id="IPR052018">
    <property type="entry name" value="PHP_domain"/>
</dbReference>
<evidence type="ECO:0000313" key="2">
    <source>
        <dbReference type="EMBL" id="SDS62184.1"/>
    </source>
</evidence>
<dbReference type="PANTHER" id="PTHR42924:SF3">
    <property type="entry name" value="POLYMERASE_HISTIDINOL PHOSPHATASE N-TERMINAL DOMAIN-CONTAINING PROTEIN"/>
    <property type="match status" value="1"/>
</dbReference>
<dbReference type="Gene3D" id="3.20.20.140">
    <property type="entry name" value="Metal-dependent hydrolases"/>
    <property type="match status" value="1"/>
</dbReference>
<dbReference type="InterPro" id="IPR016195">
    <property type="entry name" value="Pol/histidinol_Pase-like"/>
</dbReference>
<evidence type="ECO:0000259" key="1">
    <source>
        <dbReference type="SMART" id="SM00481"/>
    </source>
</evidence>
<dbReference type="InterPro" id="IPR003141">
    <property type="entry name" value="Pol/His_phosphatase_N"/>
</dbReference>
<dbReference type="STRING" id="487184.SAMN05216421_1861"/>
<feature type="domain" description="Polymerase/histidinol phosphatase N-terminal" evidence="1">
    <location>
        <begin position="12"/>
        <end position="77"/>
    </location>
</feature>
<dbReference type="AlphaFoldDB" id="A0A1H1TPX6"/>
<dbReference type="EMBL" id="LT629736">
    <property type="protein sequence ID" value="SDS62184.1"/>
    <property type="molecule type" value="Genomic_DNA"/>
</dbReference>
<dbReference type="SMART" id="SM00481">
    <property type="entry name" value="POLIIIAc"/>
    <property type="match status" value="1"/>
</dbReference>
<keyword evidence="3" id="KW-1185">Reference proteome</keyword>
<dbReference type="PANTHER" id="PTHR42924">
    <property type="entry name" value="EXONUCLEASE"/>
    <property type="match status" value="1"/>
</dbReference>
<evidence type="ECO:0000313" key="3">
    <source>
        <dbReference type="Proteomes" id="UP000243207"/>
    </source>
</evidence>